<dbReference type="Proteomes" id="UP000238479">
    <property type="component" value="Chromosome 1"/>
</dbReference>
<proteinExistence type="predicted"/>
<accession>A0A2P6S9V0</accession>
<dbReference type="AlphaFoldDB" id="A0A2P6S9V0"/>
<dbReference type="EMBL" id="PDCK01000039">
    <property type="protein sequence ID" value="PRQ55451.1"/>
    <property type="molecule type" value="Genomic_DNA"/>
</dbReference>
<dbReference type="Gramene" id="PRQ55451">
    <property type="protein sequence ID" value="PRQ55451"/>
    <property type="gene ID" value="RchiOBHm_Chr1g0324681"/>
</dbReference>
<gene>
    <name evidence="1" type="ORF">RchiOBHm_Chr1g0324681</name>
</gene>
<sequence>MGESLAVQLAVLDVVAGCPPLELSRLNFVVRQCAVALVLNDFVHPAGIDLNVEDLRQGFCDTWLVKTLHSCVRWTLMWLGGCQSCQ</sequence>
<name>A0A2P6S9V0_ROSCH</name>
<keyword evidence="2" id="KW-1185">Reference proteome</keyword>
<reference evidence="1 2" key="1">
    <citation type="journal article" date="2018" name="Nat. Genet.">
        <title>The Rosa genome provides new insights in the design of modern roses.</title>
        <authorList>
            <person name="Bendahmane M."/>
        </authorList>
    </citation>
    <scope>NUCLEOTIDE SEQUENCE [LARGE SCALE GENOMIC DNA]</scope>
    <source>
        <strain evidence="2">cv. Old Blush</strain>
    </source>
</reference>
<comment type="caution">
    <text evidence="1">The sequence shown here is derived from an EMBL/GenBank/DDBJ whole genome shotgun (WGS) entry which is preliminary data.</text>
</comment>
<evidence type="ECO:0000313" key="1">
    <source>
        <dbReference type="EMBL" id="PRQ55451.1"/>
    </source>
</evidence>
<organism evidence="1 2">
    <name type="scientific">Rosa chinensis</name>
    <name type="common">China rose</name>
    <dbReference type="NCBI Taxonomy" id="74649"/>
    <lineage>
        <taxon>Eukaryota</taxon>
        <taxon>Viridiplantae</taxon>
        <taxon>Streptophyta</taxon>
        <taxon>Embryophyta</taxon>
        <taxon>Tracheophyta</taxon>
        <taxon>Spermatophyta</taxon>
        <taxon>Magnoliopsida</taxon>
        <taxon>eudicotyledons</taxon>
        <taxon>Gunneridae</taxon>
        <taxon>Pentapetalae</taxon>
        <taxon>rosids</taxon>
        <taxon>fabids</taxon>
        <taxon>Rosales</taxon>
        <taxon>Rosaceae</taxon>
        <taxon>Rosoideae</taxon>
        <taxon>Rosoideae incertae sedis</taxon>
        <taxon>Rosa</taxon>
    </lineage>
</organism>
<evidence type="ECO:0000313" key="2">
    <source>
        <dbReference type="Proteomes" id="UP000238479"/>
    </source>
</evidence>
<protein>
    <submittedName>
        <fullName evidence="1">Uncharacterized protein</fullName>
    </submittedName>
</protein>